<dbReference type="EMBL" id="CP002329">
    <property type="protein sequence ID" value="AEF35655.1"/>
    <property type="molecule type" value="Genomic_DNA"/>
</dbReference>
<name>F5Z0U0_MYCSD</name>
<accession>F5Z0U0</accession>
<reference evidence="1 2" key="1">
    <citation type="journal article" date="2011" name="J. Bacteriol.">
        <title>Complete genome sequence of a novel clinical isolate, the nontuberculous Mycobacterium strain JDM601.</title>
        <authorList>
            <person name="Zhang Z.Y."/>
            <person name="Sun Z.Q."/>
            <person name="Wang Z.L."/>
            <person name="Wen Z.L."/>
            <person name="Sun Q.W."/>
            <person name="Zhu Z.Q."/>
            <person name="Song Y.Z."/>
            <person name="Zhao J.W."/>
            <person name="Wang H.H."/>
            <person name="Zhang S.L."/>
            <person name="Guo X.K."/>
        </authorList>
    </citation>
    <scope>NUCLEOTIDE SEQUENCE [LARGE SCALE GENOMIC DNA]</scope>
    <source>
        <strain evidence="1 2">JDM601</strain>
    </source>
</reference>
<dbReference type="STRING" id="875328.JDM601_1655"/>
<dbReference type="HOGENOM" id="CLU_3101150_0_0_11"/>
<organism evidence="1 2">
    <name type="scientific">Mycolicibacter sinensis (strain JDM601)</name>
    <name type="common">Mycobacterium sinense</name>
    <dbReference type="NCBI Taxonomy" id="875328"/>
    <lineage>
        <taxon>Bacteria</taxon>
        <taxon>Bacillati</taxon>
        <taxon>Actinomycetota</taxon>
        <taxon>Actinomycetes</taxon>
        <taxon>Mycobacteriales</taxon>
        <taxon>Mycobacteriaceae</taxon>
        <taxon>Mycolicibacter</taxon>
    </lineage>
</organism>
<evidence type="ECO:0000313" key="1">
    <source>
        <dbReference type="EMBL" id="AEF35655.1"/>
    </source>
</evidence>
<dbReference type="Proteomes" id="UP000009224">
    <property type="component" value="Chromosome"/>
</dbReference>
<dbReference type="KEGG" id="mjd:JDM601_1655"/>
<dbReference type="AlphaFoldDB" id="F5Z0U0"/>
<proteinExistence type="predicted"/>
<gene>
    <name evidence="1" type="ordered locus">JDM601_1655</name>
</gene>
<sequence length="51" mass="5329">MPVGLWPARHGNRSLRRSCLFYPAPPQPGPAVGESAAGGLISACSRLRGNV</sequence>
<evidence type="ECO:0000313" key="2">
    <source>
        <dbReference type="Proteomes" id="UP000009224"/>
    </source>
</evidence>
<protein>
    <submittedName>
        <fullName evidence="1">Uncharacterized protein</fullName>
    </submittedName>
</protein>
<keyword evidence="2" id="KW-1185">Reference proteome</keyword>